<evidence type="ECO:0000313" key="2">
    <source>
        <dbReference type="Proteomes" id="UP001500979"/>
    </source>
</evidence>
<accession>A0ABN3VMN3</accession>
<name>A0ABN3VMN3_9PSEU</name>
<evidence type="ECO:0008006" key="3">
    <source>
        <dbReference type="Google" id="ProtNLM"/>
    </source>
</evidence>
<comment type="caution">
    <text evidence="1">The sequence shown here is derived from an EMBL/GenBank/DDBJ whole genome shotgun (WGS) entry which is preliminary data.</text>
</comment>
<dbReference type="RefSeq" id="WP_344685822.1">
    <property type="nucleotide sequence ID" value="NZ_BAAAUX010000033.1"/>
</dbReference>
<dbReference type="Proteomes" id="UP001500979">
    <property type="component" value="Unassembled WGS sequence"/>
</dbReference>
<gene>
    <name evidence="1" type="ORF">GCM10010470_62010</name>
</gene>
<proteinExistence type="predicted"/>
<reference evidence="1 2" key="1">
    <citation type="journal article" date="2019" name="Int. J. Syst. Evol. Microbiol.">
        <title>The Global Catalogue of Microorganisms (GCM) 10K type strain sequencing project: providing services to taxonomists for standard genome sequencing and annotation.</title>
        <authorList>
            <consortium name="The Broad Institute Genomics Platform"/>
            <consortium name="The Broad Institute Genome Sequencing Center for Infectious Disease"/>
            <person name="Wu L."/>
            <person name="Ma J."/>
        </authorList>
    </citation>
    <scope>NUCLEOTIDE SEQUENCE [LARGE SCALE GENOMIC DNA]</scope>
    <source>
        <strain evidence="1 2">JCM 9383</strain>
    </source>
</reference>
<dbReference type="SUPFAM" id="SSF55961">
    <property type="entry name" value="Bet v1-like"/>
    <property type="match status" value="1"/>
</dbReference>
<organism evidence="1 2">
    <name type="scientific">Saccharopolyspora taberi</name>
    <dbReference type="NCBI Taxonomy" id="60895"/>
    <lineage>
        <taxon>Bacteria</taxon>
        <taxon>Bacillati</taxon>
        <taxon>Actinomycetota</taxon>
        <taxon>Actinomycetes</taxon>
        <taxon>Pseudonocardiales</taxon>
        <taxon>Pseudonocardiaceae</taxon>
        <taxon>Saccharopolyspora</taxon>
    </lineage>
</organism>
<sequence length="175" mass="19737">MQVHNTHVRRLPADPEEVGRLIDSLSAEDDRLWPLDWGPMRFDRPLDVGAVGGHGPVRYHVVGYAPGRWVRFRFTAPRGFAGFHEFSVQTGGEGAELHHLLSMRARGWAVLTWPLLWRPMHDAALEDALDRAERDLTGTVRRPARWSPWVRALRAALGLPRRSGESAQRPTISGT</sequence>
<dbReference type="EMBL" id="BAAAUX010000033">
    <property type="protein sequence ID" value="GAA2818241.1"/>
    <property type="molecule type" value="Genomic_DNA"/>
</dbReference>
<protein>
    <recommendedName>
        <fullName evidence="3">SRPBCC family protein</fullName>
    </recommendedName>
</protein>
<evidence type="ECO:0000313" key="1">
    <source>
        <dbReference type="EMBL" id="GAA2818241.1"/>
    </source>
</evidence>
<keyword evidence="2" id="KW-1185">Reference proteome</keyword>